<accession>A0A4U9HD54</accession>
<dbReference type="EMBL" id="LR590463">
    <property type="protein sequence ID" value="VTP61742.1"/>
    <property type="molecule type" value="Genomic_DNA"/>
</dbReference>
<keyword evidence="7" id="KW-0315">Glutamine amidotransferase</keyword>
<evidence type="ECO:0000256" key="8">
    <source>
        <dbReference type="PIRSR" id="PIRSR001589-3"/>
    </source>
</evidence>
<dbReference type="InterPro" id="IPR001962">
    <property type="entry name" value="Asn_synthase"/>
</dbReference>
<protein>
    <recommendedName>
        <fullName evidence="3">asparagine synthase (glutamine-hydrolyzing)</fullName>
        <ecNumber evidence="3">6.3.5.4</ecNumber>
    </recommendedName>
</protein>
<dbReference type="Gene3D" id="3.60.20.10">
    <property type="entry name" value="Glutamine Phosphoribosylpyrophosphate, subunit 1, domain 1"/>
    <property type="match status" value="1"/>
</dbReference>
<comment type="catalytic activity">
    <reaction evidence="6">
        <text>L-aspartate + L-glutamine + ATP + H2O = L-asparagine + L-glutamate + AMP + diphosphate + H(+)</text>
        <dbReference type="Rhea" id="RHEA:12228"/>
        <dbReference type="ChEBI" id="CHEBI:15377"/>
        <dbReference type="ChEBI" id="CHEBI:15378"/>
        <dbReference type="ChEBI" id="CHEBI:29985"/>
        <dbReference type="ChEBI" id="CHEBI:29991"/>
        <dbReference type="ChEBI" id="CHEBI:30616"/>
        <dbReference type="ChEBI" id="CHEBI:33019"/>
        <dbReference type="ChEBI" id="CHEBI:58048"/>
        <dbReference type="ChEBI" id="CHEBI:58359"/>
        <dbReference type="ChEBI" id="CHEBI:456215"/>
        <dbReference type="EC" id="6.3.5.4"/>
    </reaction>
</comment>
<evidence type="ECO:0000256" key="1">
    <source>
        <dbReference type="ARBA" id="ARBA00005187"/>
    </source>
</evidence>
<evidence type="ECO:0000313" key="10">
    <source>
        <dbReference type="EMBL" id="VTP61742.1"/>
    </source>
</evidence>
<keyword evidence="5" id="KW-0067">ATP-binding</keyword>
<dbReference type="GO" id="GO:0005829">
    <property type="term" value="C:cytosol"/>
    <property type="evidence" value="ECO:0007669"/>
    <property type="project" value="TreeGrafter"/>
</dbReference>
<proteinExistence type="inferred from homology"/>
<dbReference type="GO" id="GO:0005524">
    <property type="term" value="F:ATP binding"/>
    <property type="evidence" value="ECO:0007669"/>
    <property type="project" value="UniProtKB-KW"/>
</dbReference>
<evidence type="ECO:0000256" key="4">
    <source>
        <dbReference type="ARBA" id="ARBA00022741"/>
    </source>
</evidence>
<evidence type="ECO:0000259" key="9">
    <source>
        <dbReference type="PROSITE" id="PS51278"/>
    </source>
</evidence>
<dbReference type="SUPFAM" id="SSF56235">
    <property type="entry name" value="N-terminal nucleophile aminohydrolases (Ntn hydrolases)"/>
    <property type="match status" value="1"/>
</dbReference>
<dbReference type="PANTHER" id="PTHR43284:SF1">
    <property type="entry name" value="ASPARAGINE SYNTHETASE"/>
    <property type="match status" value="1"/>
</dbReference>
<dbReference type="EC" id="6.3.5.4" evidence="3"/>
<evidence type="ECO:0000256" key="6">
    <source>
        <dbReference type="ARBA" id="ARBA00048741"/>
    </source>
</evidence>
<evidence type="ECO:0000256" key="5">
    <source>
        <dbReference type="ARBA" id="ARBA00022840"/>
    </source>
</evidence>
<dbReference type="Pfam" id="PF13537">
    <property type="entry name" value="GATase_7"/>
    <property type="match status" value="1"/>
</dbReference>
<organism evidence="10 11">
    <name type="scientific">Serratia rubidaea</name>
    <name type="common">Serratia marinorubra</name>
    <dbReference type="NCBI Taxonomy" id="61652"/>
    <lineage>
        <taxon>Bacteria</taxon>
        <taxon>Pseudomonadati</taxon>
        <taxon>Pseudomonadota</taxon>
        <taxon>Gammaproteobacteria</taxon>
        <taxon>Enterobacterales</taxon>
        <taxon>Yersiniaceae</taxon>
        <taxon>Serratia</taxon>
    </lineage>
</organism>
<keyword evidence="7" id="KW-0028">Amino-acid biosynthesis</keyword>
<evidence type="ECO:0000256" key="3">
    <source>
        <dbReference type="ARBA" id="ARBA00012737"/>
    </source>
</evidence>
<feature type="active site" description="For GATase activity" evidence="7">
    <location>
        <position position="2"/>
    </location>
</feature>
<keyword evidence="4" id="KW-0547">Nucleotide-binding</keyword>
<comment type="similarity">
    <text evidence="2">Belongs to the asparagine synthetase family.</text>
</comment>
<dbReference type="Gene3D" id="3.40.50.620">
    <property type="entry name" value="HUPs"/>
    <property type="match status" value="1"/>
</dbReference>
<dbReference type="InterPro" id="IPR006426">
    <property type="entry name" value="Asn_synth_AEB"/>
</dbReference>
<evidence type="ECO:0000256" key="7">
    <source>
        <dbReference type="PIRSR" id="PIRSR001589-1"/>
    </source>
</evidence>
<dbReference type="InterPro" id="IPR051786">
    <property type="entry name" value="ASN_synthetase/amidase"/>
</dbReference>
<comment type="pathway">
    <text evidence="1">Amino-acid biosynthesis; L-asparagine biosynthesis; L-asparagine from L-aspartate (L-Gln route): step 1/1.</text>
</comment>
<dbReference type="SUPFAM" id="SSF52402">
    <property type="entry name" value="Adenine nucleotide alpha hydrolases-like"/>
    <property type="match status" value="1"/>
</dbReference>
<keyword evidence="7" id="KW-0061">Asparagine biosynthesis</keyword>
<dbReference type="Pfam" id="PF00733">
    <property type="entry name" value="Asn_synthase"/>
    <property type="match status" value="1"/>
</dbReference>
<feature type="domain" description="Glutamine amidotransferase type-2" evidence="9">
    <location>
        <begin position="2"/>
        <end position="191"/>
    </location>
</feature>
<reference evidence="10 11" key="1">
    <citation type="submission" date="2019-05" db="EMBL/GenBank/DDBJ databases">
        <authorList>
            <consortium name="Pathogen Informatics"/>
        </authorList>
    </citation>
    <scope>NUCLEOTIDE SEQUENCE [LARGE SCALE GENOMIC DNA]</scope>
    <source>
        <strain evidence="10 11">NCTC12971</strain>
    </source>
</reference>
<dbReference type="InterPro" id="IPR014729">
    <property type="entry name" value="Rossmann-like_a/b/a_fold"/>
</dbReference>
<gene>
    <name evidence="10" type="primary">asnO</name>
    <name evidence="10" type="ORF">NCTC12971_02261</name>
</gene>
<dbReference type="GO" id="GO:0006529">
    <property type="term" value="P:asparagine biosynthetic process"/>
    <property type="evidence" value="ECO:0007669"/>
    <property type="project" value="UniProtKB-KW"/>
</dbReference>
<evidence type="ECO:0000313" key="11">
    <source>
        <dbReference type="Proteomes" id="UP000307968"/>
    </source>
</evidence>
<sequence>MCGIVGYLGAEIPSARFQAALAQLRHRGPYGEGSVALPHGGLAMTRLPMSSAAPTPLPVKTPQGYAAYNGEVYVRGADIHKEIALLLDGMAQGRLPDGMFALASWDAQRATLTLLRDGLGIKPLYYCYRPADGSLAFASEIKPLLTLVGQVAPDYGAIAELVATGVPLSEQTLFSGVRLLQPGERLVFALEDGRAQLLRRDSVAGAAEAAELPLDAALERAVSFGRETFRPSALLLSGGMDSNLLNTYLEPDYPKFHLALEQDAEPMLPQRNLQRVPLRQTDFMAVLRRAVANFGSATRMSSLVMYQQLADAIGDAGYHCVLLGEGADELFWGYPRHVALWRQGAAPAPREFCRAWFGDYAAKAELLAPDVGRALVARIDALGDSALQGGSEAAIDGFDRRYSLEPLLRRADHLLMSRTIEARTPYLHAGVPALAGAAPRIVDGLAKAPLSALLQRRLPAWRYQPKRHFPFTFQPLAAGRRGHASLPVGAWREPCVSWGWSI</sequence>
<keyword evidence="10" id="KW-0436">Ligase</keyword>
<evidence type="ECO:0000256" key="2">
    <source>
        <dbReference type="ARBA" id="ARBA00005752"/>
    </source>
</evidence>
<dbReference type="GO" id="GO:0004066">
    <property type="term" value="F:asparagine synthase (glutamine-hydrolyzing) activity"/>
    <property type="evidence" value="ECO:0007669"/>
    <property type="project" value="UniProtKB-EC"/>
</dbReference>
<dbReference type="AlphaFoldDB" id="A0A4U9HD54"/>
<dbReference type="Proteomes" id="UP000307968">
    <property type="component" value="Chromosome"/>
</dbReference>
<feature type="site" description="Important for beta-aspartyl-AMP intermediate formation" evidence="8">
    <location>
        <position position="325"/>
    </location>
</feature>
<name>A0A4U9HD54_SERRU</name>
<dbReference type="PROSITE" id="PS51278">
    <property type="entry name" value="GATASE_TYPE_2"/>
    <property type="match status" value="1"/>
</dbReference>
<dbReference type="PIRSF" id="PIRSF001589">
    <property type="entry name" value="Asn_synthetase_glu-h"/>
    <property type="match status" value="1"/>
</dbReference>
<dbReference type="PANTHER" id="PTHR43284">
    <property type="entry name" value="ASPARAGINE SYNTHETASE (GLUTAMINE-HYDROLYZING)"/>
    <property type="match status" value="1"/>
</dbReference>
<dbReference type="InterPro" id="IPR029055">
    <property type="entry name" value="Ntn_hydrolases_N"/>
</dbReference>
<dbReference type="InterPro" id="IPR017932">
    <property type="entry name" value="GATase_2_dom"/>
</dbReference>